<reference evidence="4" key="1">
    <citation type="submission" date="2020-03" db="EMBL/GenBank/DDBJ databases">
        <authorList>
            <person name="Zhang R."/>
        </authorList>
    </citation>
    <scope>NUCLEOTIDE SEQUENCE</scope>
</reference>
<dbReference type="PANTHER" id="PTHR31342:SF4">
    <property type="entry name" value="ACTIN BINDING PROTEIN FAMILY"/>
    <property type="match status" value="1"/>
</dbReference>
<dbReference type="EMBL" id="GILB01001488">
    <property type="protein sequence ID" value="NUU81821.1"/>
    <property type="molecule type" value="Transcribed_RNA"/>
</dbReference>
<feature type="coiled-coil region" evidence="2">
    <location>
        <begin position="369"/>
        <end position="396"/>
    </location>
</feature>
<dbReference type="PANTHER" id="PTHR31342">
    <property type="entry name" value="PROTEIN CHUP1, CHLOROPLASTIC"/>
    <property type="match status" value="1"/>
</dbReference>
<evidence type="ECO:0000256" key="1">
    <source>
        <dbReference type="ARBA" id="ARBA00023054"/>
    </source>
</evidence>
<evidence type="ECO:0000313" key="4">
    <source>
        <dbReference type="EMBL" id="NUU81821.1"/>
    </source>
</evidence>
<feature type="region of interest" description="Disordered" evidence="3">
    <location>
        <begin position="514"/>
        <end position="611"/>
    </location>
</feature>
<feature type="compositionally biased region" description="Basic and acidic residues" evidence="3">
    <location>
        <begin position="71"/>
        <end position="81"/>
    </location>
</feature>
<protein>
    <submittedName>
        <fullName evidence="4">Uncharacterized protein</fullName>
    </submittedName>
</protein>
<feature type="coiled-coil region" evidence="2">
    <location>
        <begin position="183"/>
        <end position="345"/>
    </location>
</feature>
<proteinExistence type="predicted"/>
<dbReference type="GO" id="GO:0072699">
    <property type="term" value="P:protein localization to cortical microtubule cytoskeleton"/>
    <property type="evidence" value="ECO:0007669"/>
    <property type="project" value="TreeGrafter"/>
</dbReference>
<keyword evidence="1 2" id="KW-0175">Coiled coil</keyword>
<feature type="compositionally biased region" description="Polar residues" evidence="3">
    <location>
        <begin position="576"/>
        <end position="586"/>
    </location>
</feature>
<dbReference type="GO" id="GO:0055028">
    <property type="term" value="C:cortical microtubule"/>
    <property type="evidence" value="ECO:0007669"/>
    <property type="project" value="TreeGrafter"/>
</dbReference>
<evidence type="ECO:0000256" key="2">
    <source>
        <dbReference type="SAM" id="Coils"/>
    </source>
</evidence>
<accession>A0A6M2EAE6</accession>
<name>A0A6M2EAE6_9ROSI</name>
<sequence length="669" mass="75379">MNYDLSLSLSLSLFLMWIRKLTCIMVKNKSDIWPVLIKFGAALALSSAGFLLARLKINRNKSSQLPCSPRSSDHGSEVDVGGERTWHGDDLQVKNRTSSSGSVASISAERCDDSCVLNVAVNNSEVLSPTSRHSGDKDGYLLTEFNDLVKELDFTANNSETSKKEETIISDAETPRSFEGVEKVDYEQDIRHLKNMVRMLRERERNLEVQMLEFYGLKEQEAAVMEMQNRLKINNMEAKLFALKIESLRADNRRLQAQVVDHAKVVAELDAARSELKLVKKKLRSEAEQNKEQILSLKKRVSRLQEQELESAETDSDIKMKLQRQKDLEIEAEELRKSNSRLHLENSALFSQLESTQILANSILEDPETETLRKQGNRLRQENEDLAKEVEQLQADRCSDVEELVYLRWVNACLRYELRNFQPPHGKTVARDLSKSLSPRSEMKAKELILEFANTEGMAEKGINIMEFQPDQWLSSQASCITDAGELDDPLSPKTSHSGKTKMFHKLRNLLLGKETHNRSHGSSGDRTGVTGDSDFPYGSLSVSTPTDATSDLQSTGGQTPSFYSSRHSLRHSMDIQRSSRSLENSQRFREVGSSNGHMRFSSGRTSDLSLDNLLNQDSHSIEKSEMAKFADVLKDSGGRTGNGNRMDKLHRKSVSIGSFEAFRSSSSK</sequence>
<dbReference type="InterPro" id="IPR040265">
    <property type="entry name" value="CHUP1/IPGA1-like"/>
</dbReference>
<feature type="compositionally biased region" description="Polar residues" evidence="3">
    <location>
        <begin position="541"/>
        <end position="567"/>
    </location>
</feature>
<dbReference type="AlphaFoldDB" id="A0A6M2EAE6"/>
<organism evidence="4">
    <name type="scientific">Populus davidiana</name>
    <dbReference type="NCBI Taxonomy" id="266767"/>
    <lineage>
        <taxon>Eukaryota</taxon>
        <taxon>Viridiplantae</taxon>
        <taxon>Streptophyta</taxon>
        <taxon>Embryophyta</taxon>
        <taxon>Tracheophyta</taxon>
        <taxon>Spermatophyta</taxon>
        <taxon>Magnoliopsida</taxon>
        <taxon>eudicotyledons</taxon>
        <taxon>Gunneridae</taxon>
        <taxon>Pentapetalae</taxon>
        <taxon>rosids</taxon>
        <taxon>fabids</taxon>
        <taxon>Malpighiales</taxon>
        <taxon>Salicaceae</taxon>
        <taxon>Saliceae</taxon>
        <taxon>Populus</taxon>
    </lineage>
</organism>
<feature type="region of interest" description="Disordered" evidence="3">
    <location>
        <begin position="62"/>
        <end position="81"/>
    </location>
</feature>
<evidence type="ECO:0000256" key="3">
    <source>
        <dbReference type="SAM" id="MobiDB-lite"/>
    </source>
</evidence>